<comment type="caution">
    <text evidence="9">The sequence shown here is derived from an EMBL/GenBank/DDBJ whole genome shotgun (WGS) entry which is preliminary data.</text>
</comment>
<keyword evidence="4 7" id="KW-0812">Transmembrane</keyword>
<evidence type="ECO:0000259" key="8">
    <source>
        <dbReference type="PROSITE" id="PS50928"/>
    </source>
</evidence>
<feature type="transmembrane region" description="Helical" evidence="7">
    <location>
        <begin position="166"/>
        <end position="192"/>
    </location>
</feature>
<reference evidence="9" key="1">
    <citation type="submission" date="2020-09" db="EMBL/GenBank/DDBJ databases">
        <title>Pelobacter alkaliphilus sp. nov., a novel anaerobic arsenate-reducing bacterium from terrestrial mud volcano.</title>
        <authorList>
            <person name="Khomyakova M.A."/>
            <person name="Merkel A.Y."/>
            <person name="Slobodkin A.I."/>
        </authorList>
    </citation>
    <scope>NUCLEOTIDE SEQUENCE</scope>
    <source>
        <strain evidence="9">M08fum</strain>
    </source>
</reference>
<name>A0A8J6UKM5_9BACT</name>
<keyword evidence="3" id="KW-1003">Cell membrane</keyword>
<dbReference type="GO" id="GO:0005886">
    <property type="term" value="C:plasma membrane"/>
    <property type="evidence" value="ECO:0007669"/>
    <property type="project" value="UniProtKB-SubCell"/>
</dbReference>
<evidence type="ECO:0000256" key="7">
    <source>
        <dbReference type="RuleBase" id="RU363032"/>
    </source>
</evidence>
<evidence type="ECO:0000256" key="4">
    <source>
        <dbReference type="ARBA" id="ARBA00022692"/>
    </source>
</evidence>
<dbReference type="CDD" id="cd06261">
    <property type="entry name" value="TM_PBP2"/>
    <property type="match status" value="1"/>
</dbReference>
<dbReference type="Proteomes" id="UP000632828">
    <property type="component" value="Unassembled WGS sequence"/>
</dbReference>
<feature type="transmembrane region" description="Helical" evidence="7">
    <location>
        <begin position="221"/>
        <end position="240"/>
    </location>
</feature>
<evidence type="ECO:0000256" key="2">
    <source>
        <dbReference type="ARBA" id="ARBA00022448"/>
    </source>
</evidence>
<feature type="transmembrane region" description="Helical" evidence="7">
    <location>
        <begin position="12"/>
        <end position="32"/>
    </location>
</feature>
<dbReference type="PANTHER" id="PTHR30151:SF0">
    <property type="entry name" value="ABC TRANSPORTER PERMEASE PROTEIN MJ0413-RELATED"/>
    <property type="match status" value="1"/>
</dbReference>
<dbReference type="RefSeq" id="WP_191153927.1">
    <property type="nucleotide sequence ID" value="NZ_JACWUN010000003.1"/>
</dbReference>
<organism evidence="9 10">
    <name type="scientific">Pelovirga terrestris</name>
    <dbReference type="NCBI Taxonomy" id="2771352"/>
    <lineage>
        <taxon>Bacteria</taxon>
        <taxon>Pseudomonadati</taxon>
        <taxon>Thermodesulfobacteriota</taxon>
        <taxon>Desulfuromonadia</taxon>
        <taxon>Geobacterales</taxon>
        <taxon>Geobacteraceae</taxon>
        <taxon>Pelovirga</taxon>
    </lineage>
</organism>
<keyword evidence="6 7" id="KW-0472">Membrane</keyword>
<dbReference type="GO" id="GO:0042918">
    <property type="term" value="P:alkanesulfonate transmembrane transport"/>
    <property type="evidence" value="ECO:0007669"/>
    <property type="project" value="UniProtKB-ARBA"/>
</dbReference>
<dbReference type="EMBL" id="JACWUN010000003">
    <property type="protein sequence ID" value="MBD1399647.1"/>
    <property type="molecule type" value="Genomic_DNA"/>
</dbReference>
<dbReference type="SUPFAM" id="SSF161098">
    <property type="entry name" value="MetI-like"/>
    <property type="match status" value="1"/>
</dbReference>
<evidence type="ECO:0000313" key="10">
    <source>
        <dbReference type="Proteomes" id="UP000632828"/>
    </source>
</evidence>
<evidence type="ECO:0000256" key="1">
    <source>
        <dbReference type="ARBA" id="ARBA00004651"/>
    </source>
</evidence>
<protein>
    <submittedName>
        <fullName evidence="9">ABC transporter permease</fullName>
    </submittedName>
</protein>
<comment type="similarity">
    <text evidence="7">Belongs to the binding-protein-dependent transport system permease family.</text>
</comment>
<evidence type="ECO:0000256" key="5">
    <source>
        <dbReference type="ARBA" id="ARBA00022989"/>
    </source>
</evidence>
<sequence>MNIGFQKIFSHLVPTVGLLGFISLWQFAAGFYPPVQLPGPLDVLRALRELMTDGVLFSHISISLYRFFSAYLLAVSIAIPLGLFLGSYITARRAMDPLLQVLRPISPIAWFPLAVLWFGIGNAPAIFIIFLSAFFPMLLATIDAVRQIPAIYLKVAANFGAGKMMVFLRVVIPAAFPGIMVGLHIAVGTAWIHLVAGEMLGAQSGLGYLIVDARNFLRTDWILAGMLVVGLLGLAIYRAMRQLEDLLKRRWGGV</sequence>
<dbReference type="InterPro" id="IPR035906">
    <property type="entry name" value="MetI-like_sf"/>
</dbReference>
<dbReference type="InterPro" id="IPR000515">
    <property type="entry name" value="MetI-like"/>
</dbReference>
<accession>A0A8J6UKM5</accession>
<feature type="transmembrane region" description="Helical" evidence="7">
    <location>
        <begin position="68"/>
        <end position="89"/>
    </location>
</feature>
<dbReference type="PROSITE" id="PS50928">
    <property type="entry name" value="ABC_TM1"/>
    <property type="match status" value="1"/>
</dbReference>
<keyword evidence="10" id="KW-1185">Reference proteome</keyword>
<gene>
    <name evidence="9" type="ORF">ICT70_03085</name>
</gene>
<evidence type="ECO:0000313" key="9">
    <source>
        <dbReference type="EMBL" id="MBD1399647.1"/>
    </source>
</evidence>
<keyword evidence="2 7" id="KW-0813">Transport</keyword>
<evidence type="ECO:0000256" key="6">
    <source>
        <dbReference type="ARBA" id="ARBA00023136"/>
    </source>
</evidence>
<feature type="transmembrane region" description="Helical" evidence="7">
    <location>
        <begin position="101"/>
        <end position="120"/>
    </location>
</feature>
<dbReference type="PANTHER" id="PTHR30151">
    <property type="entry name" value="ALKANE SULFONATE ABC TRANSPORTER-RELATED, MEMBRANE SUBUNIT"/>
    <property type="match status" value="1"/>
</dbReference>
<comment type="subcellular location">
    <subcellularLocation>
        <location evidence="1 7">Cell membrane</location>
        <topology evidence="1 7">Multi-pass membrane protein</topology>
    </subcellularLocation>
</comment>
<proteinExistence type="inferred from homology"/>
<dbReference type="FunFam" id="1.10.3720.10:FF:000003">
    <property type="entry name" value="Aliphatic sulfonate ABC transporter permease"/>
    <property type="match status" value="1"/>
</dbReference>
<dbReference type="AlphaFoldDB" id="A0A8J6UKM5"/>
<dbReference type="Gene3D" id="1.10.3720.10">
    <property type="entry name" value="MetI-like"/>
    <property type="match status" value="1"/>
</dbReference>
<feature type="transmembrane region" description="Helical" evidence="7">
    <location>
        <begin position="126"/>
        <end position="145"/>
    </location>
</feature>
<feature type="domain" description="ABC transmembrane type-1" evidence="8">
    <location>
        <begin position="60"/>
        <end position="240"/>
    </location>
</feature>
<dbReference type="Pfam" id="PF00528">
    <property type="entry name" value="BPD_transp_1"/>
    <property type="match status" value="1"/>
</dbReference>
<evidence type="ECO:0000256" key="3">
    <source>
        <dbReference type="ARBA" id="ARBA00022475"/>
    </source>
</evidence>
<keyword evidence="5 7" id="KW-1133">Transmembrane helix</keyword>